<sequence>MLELPIYLIDPKDIKNWDLKTIDEFFSDQLLESINLNADANRDSRSILFNSIFSNNFDDYLLLTRLFNWFDQYINDVKNNKTSYYRECVLLFLRVPSLSQHFYRNRIYHRLFDSLKYSKDCDIIESIFNKKFNDALDIYFQPEDLVYSWKLLKNKNNSVSTTKTRILELFRKRITKYQITADLVPDIIDMIVENNSNPLVSDLIQFLISKSFIAKLSSEQIQSLQCKYLLLTSLIYQQLCNDRVSGIDAIQNENYEYQNDDIQQFLSIVGKDKLEEQSKVILKECITEKVEAHTIKTLINLLKHCHNRDWIVPHLQPIYDILIKSLQMNKSEDTRLLILATLINNHQMDNKTCETIFGIVKSPISKTYFYASQQHLMSTILKSQNISNPMNYINEMVATFNPHDLISRFCINKSLMSPVYKAVIDQMSETDRNELIKKVKDLSSFRIAKLHMLDIILYLEPDYHQQLQFIMDIAAYYKSVKSSFISGANIDDTILMKLNMITSHIQSQNESLPVEFRKSIDLVKLRDTYSNILLTMEGCLNIAFKHIPNLQEVSIIMDASIHQRWSYRRHIDIIKSTVGSDKLKSDMPSLYILLGHYLQKLFSHFVQCNNSHFYFLDIVDESLPLFPVSCELLERYLYVITNYWSSSIVMMPKLNIIPIQLVKIFEYLKNHSNNSIGIYGIYRKFIRTYLFNLKTNSRNYLKQLNLLEIVQSSIIKQDILSIENVLNISNEVLYDIWEYWKLDISIASITISVLSFDINNFYLKKRDTYETFLNSTAHLFGFLYNLGPLSATVNNNNNINNGNCKILQLEKLPSLIFRKILKYVVFDKLDIPKLALLSKYFYKEMKKLISNTKLNLSFLDKFKNSIDILNSNSIYQNPYHLDYKWLQSFHYKNVLDIFYNLTSLNIDIGAQQYSFKQPMPNLQSLYMSFSIEKYSKLHSEFLMSILNKAPNLSMVLFSYKMSYNITYFQCVYPILKKLKSMEKENQLFLKTIATLNLEEYEFNEKQFKTYANACRKIIITQPNHYNYWDYSPPTTIPSCSTKLVEYINVVSQGNHKFFKRLRIVEILSSVEYTFSPVFIPILTNIKYKIERLIVKNSHTLFLTDIMKLIPQMLNLQSLYLSYNKCNELSLLEFHPTLKFIDLGGATNGIPTFIPVNSDKSHFVKQL</sequence>
<name>A0A151Z8V6_TIELA</name>
<dbReference type="InterPro" id="IPR001810">
    <property type="entry name" value="F-box_dom"/>
</dbReference>
<dbReference type="AlphaFoldDB" id="A0A151Z8V6"/>
<evidence type="ECO:0000259" key="1">
    <source>
        <dbReference type="PROSITE" id="PS50181"/>
    </source>
</evidence>
<feature type="domain" description="F-box" evidence="1">
    <location>
        <begin position="806"/>
        <end position="861"/>
    </location>
</feature>
<evidence type="ECO:0000313" key="2">
    <source>
        <dbReference type="EMBL" id="KYQ90390.1"/>
    </source>
</evidence>
<keyword evidence="3" id="KW-1185">Reference proteome</keyword>
<comment type="caution">
    <text evidence="2">The sequence shown here is derived from an EMBL/GenBank/DDBJ whole genome shotgun (WGS) entry which is preliminary data.</text>
</comment>
<dbReference type="PROSITE" id="PS50181">
    <property type="entry name" value="FBOX"/>
    <property type="match status" value="1"/>
</dbReference>
<evidence type="ECO:0000313" key="3">
    <source>
        <dbReference type="Proteomes" id="UP000076078"/>
    </source>
</evidence>
<dbReference type="InParanoid" id="A0A151Z8V6"/>
<gene>
    <name evidence="2" type="ORF">DLAC_09007</name>
</gene>
<protein>
    <submittedName>
        <fullName evidence="2">Cell differentiation protein rcd1</fullName>
    </submittedName>
</protein>
<accession>A0A151Z8V6</accession>
<dbReference type="EMBL" id="LODT01000037">
    <property type="protein sequence ID" value="KYQ90390.1"/>
    <property type="molecule type" value="Genomic_DNA"/>
</dbReference>
<organism evidence="2 3">
    <name type="scientific">Tieghemostelium lacteum</name>
    <name type="common">Slime mold</name>
    <name type="synonym">Dictyostelium lacteum</name>
    <dbReference type="NCBI Taxonomy" id="361077"/>
    <lineage>
        <taxon>Eukaryota</taxon>
        <taxon>Amoebozoa</taxon>
        <taxon>Evosea</taxon>
        <taxon>Eumycetozoa</taxon>
        <taxon>Dictyostelia</taxon>
        <taxon>Dictyosteliales</taxon>
        <taxon>Raperosteliaceae</taxon>
        <taxon>Tieghemostelium</taxon>
    </lineage>
</organism>
<dbReference type="Proteomes" id="UP000076078">
    <property type="component" value="Unassembled WGS sequence"/>
</dbReference>
<dbReference type="PROSITE" id="PS51450">
    <property type="entry name" value="LRR"/>
    <property type="match status" value="1"/>
</dbReference>
<dbReference type="InterPro" id="IPR001611">
    <property type="entry name" value="Leu-rich_rpt"/>
</dbReference>
<proteinExistence type="predicted"/>
<reference evidence="2 3" key="1">
    <citation type="submission" date="2015-12" db="EMBL/GenBank/DDBJ databases">
        <title>Dictyostelia acquired genes for synthesis and detection of signals that induce cell-type specialization by lateral gene transfer from prokaryotes.</title>
        <authorList>
            <person name="Gloeckner G."/>
            <person name="Schaap P."/>
        </authorList>
    </citation>
    <scope>NUCLEOTIDE SEQUENCE [LARGE SCALE GENOMIC DNA]</scope>
    <source>
        <strain evidence="2 3">TK</strain>
    </source>
</reference>